<dbReference type="RefSeq" id="WP_045775956.1">
    <property type="nucleotide sequence ID" value="NZ_LAJY01000280.1"/>
</dbReference>
<feature type="non-terminal residue" evidence="2">
    <location>
        <position position="1"/>
    </location>
</feature>
<evidence type="ECO:0000313" key="3">
    <source>
        <dbReference type="Proteomes" id="UP000033774"/>
    </source>
</evidence>
<accession>A0A0F3IV02</accession>
<comment type="caution">
    <text evidence="2">The sequence shown here is derived from an EMBL/GenBank/DDBJ whole genome shotgun (WGS) entry which is preliminary data.</text>
</comment>
<sequence>RLAELGYWKAALSAIEEAVKIRRDLALKRPDAFLPSLAISLVNMTACLVNLDDHSAALSPNEEAVKILRGLADTLPAVFRKELRNSLISLSTVLNALGRPEEAAAAAAEAAGLED</sequence>
<keyword evidence="3" id="KW-1185">Reference proteome</keyword>
<protein>
    <recommendedName>
        <fullName evidence="1">Anaphase-promoting complex subunit 5 domain-containing protein</fullName>
    </recommendedName>
</protein>
<proteinExistence type="predicted"/>
<feature type="domain" description="Anaphase-promoting complex subunit 5" evidence="1">
    <location>
        <begin position="36"/>
        <end position="74"/>
    </location>
</feature>
<evidence type="ECO:0000313" key="2">
    <source>
        <dbReference type="EMBL" id="KJV09434.1"/>
    </source>
</evidence>
<organism evidence="2 3">
    <name type="scientific">Elstera litoralis</name>
    <dbReference type="NCBI Taxonomy" id="552518"/>
    <lineage>
        <taxon>Bacteria</taxon>
        <taxon>Pseudomonadati</taxon>
        <taxon>Pseudomonadota</taxon>
        <taxon>Alphaproteobacteria</taxon>
        <taxon>Rhodospirillales</taxon>
        <taxon>Rhodospirillaceae</taxon>
        <taxon>Elstera</taxon>
    </lineage>
</organism>
<feature type="domain" description="Anaphase-promoting complex subunit 5" evidence="1">
    <location>
        <begin position="82"/>
        <end position="110"/>
    </location>
</feature>
<dbReference type="SUPFAM" id="SSF48452">
    <property type="entry name" value="TPR-like"/>
    <property type="match status" value="1"/>
</dbReference>
<dbReference type="Gene3D" id="1.25.40.10">
    <property type="entry name" value="Tetratricopeptide repeat domain"/>
    <property type="match status" value="1"/>
</dbReference>
<dbReference type="InterPro" id="IPR011990">
    <property type="entry name" value="TPR-like_helical_dom_sf"/>
</dbReference>
<feature type="domain" description="Anaphase-promoting complex subunit 5" evidence="1">
    <location>
        <begin position="3"/>
        <end position="24"/>
    </location>
</feature>
<dbReference type="InterPro" id="IPR026000">
    <property type="entry name" value="Apc5_dom"/>
</dbReference>
<gene>
    <name evidence="2" type="ORF">VZ95_11425</name>
</gene>
<dbReference type="EMBL" id="LAJY01000280">
    <property type="protein sequence ID" value="KJV09434.1"/>
    <property type="molecule type" value="Genomic_DNA"/>
</dbReference>
<name>A0A0F3IV02_9PROT</name>
<dbReference type="AlphaFoldDB" id="A0A0F3IV02"/>
<dbReference type="Pfam" id="PF12862">
    <property type="entry name" value="ANAPC5"/>
    <property type="match status" value="3"/>
</dbReference>
<dbReference type="Proteomes" id="UP000033774">
    <property type="component" value="Unassembled WGS sequence"/>
</dbReference>
<evidence type="ECO:0000259" key="1">
    <source>
        <dbReference type="Pfam" id="PF12862"/>
    </source>
</evidence>
<reference evidence="2 3" key="1">
    <citation type="submission" date="2015-03" db="EMBL/GenBank/DDBJ databases">
        <title>Draft genome sequence of Elstera litoralis.</title>
        <authorList>
            <person name="Rahalkar M.C."/>
            <person name="Dhakephalkar P.K."/>
            <person name="Pore S.D."/>
            <person name="Arora P."/>
            <person name="Kapse N.G."/>
            <person name="Pandit P.S."/>
        </authorList>
    </citation>
    <scope>NUCLEOTIDE SEQUENCE [LARGE SCALE GENOMIC DNA]</scope>
    <source>
        <strain evidence="2 3">Dia-1</strain>
    </source>
</reference>